<dbReference type="Pfam" id="PF19054">
    <property type="entry name" value="DUF5753"/>
    <property type="match status" value="1"/>
</dbReference>
<protein>
    <submittedName>
        <fullName evidence="2">DNA-binding XRE family transcriptional regulator</fullName>
    </submittedName>
</protein>
<feature type="domain" description="HTH cro/C1-type" evidence="1">
    <location>
        <begin position="100"/>
        <end position="153"/>
    </location>
</feature>
<dbReference type="Proteomes" id="UP000294114">
    <property type="component" value="Unassembled WGS sequence"/>
</dbReference>
<dbReference type="InterPro" id="IPR043917">
    <property type="entry name" value="DUF5753"/>
</dbReference>
<dbReference type="CDD" id="cd00093">
    <property type="entry name" value="HTH_XRE"/>
    <property type="match status" value="1"/>
</dbReference>
<name>A0A4Q8B633_9ACTN</name>
<reference evidence="2 3" key="1">
    <citation type="submission" date="2019-02" db="EMBL/GenBank/DDBJ databases">
        <title>Sequencing the genomes of 1000 actinobacteria strains.</title>
        <authorList>
            <person name="Klenk H.-P."/>
        </authorList>
    </citation>
    <scope>NUCLEOTIDE SEQUENCE [LARGE SCALE GENOMIC DNA]</scope>
    <source>
        <strain evidence="2 3">DSM 45612</strain>
    </source>
</reference>
<dbReference type="AlphaFoldDB" id="A0A4Q8B633"/>
<gene>
    <name evidence="2" type="ORF">EV384_0693</name>
</gene>
<dbReference type="GO" id="GO:0003677">
    <property type="term" value="F:DNA binding"/>
    <property type="evidence" value="ECO:0007669"/>
    <property type="project" value="UniProtKB-KW"/>
</dbReference>
<dbReference type="PROSITE" id="PS50943">
    <property type="entry name" value="HTH_CROC1"/>
    <property type="match status" value="1"/>
</dbReference>
<dbReference type="InterPro" id="IPR001387">
    <property type="entry name" value="Cro/C1-type_HTH"/>
</dbReference>
<dbReference type="Gene3D" id="1.10.260.40">
    <property type="entry name" value="lambda repressor-like DNA-binding domains"/>
    <property type="match status" value="1"/>
</dbReference>
<accession>A0A4Q8B633</accession>
<dbReference type="EMBL" id="SHLD01000001">
    <property type="protein sequence ID" value="RZU72333.1"/>
    <property type="molecule type" value="Genomic_DNA"/>
</dbReference>
<sequence>MIPRYDIPRYDRAAAFLRRRNRVNIGASSGRKGPPRIGGMTGAARRGTGRRVVASTGRAACLHPGLKDSDRGGFQGLLRSAVAYLPERYGMNVEMWIRALKAARAGADVSQEGLAALIKWSPSTVAAIETGRRRPTMEFAVAADHALGTGGLLAGLLKESEGSSSPSWFELWPSYEQRAVRLRHFEPCLIPGLLQTEDYARAIFSAGRFHPTERAEELLSLRMSRQRLLHREDPPECVFVIDESALRRSIGGPAVMDRQLGRLLEVAELSNVRLHVLPLDVGAHVSLGGGFVIAELPGNDHLLCLDNAARGQIADYPEWIGLVQRKWEHLLGEALSARATLELVNKLKVTP</sequence>
<evidence type="ECO:0000259" key="1">
    <source>
        <dbReference type="PROSITE" id="PS50943"/>
    </source>
</evidence>
<dbReference type="InterPro" id="IPR010982">
    <property type="entry name" value="Lambda_DNA-bd_dom_sf"/>
</dbReference>
<evidence type="ECO:0000313" key="2">
    <source>
        <dbReference type="EMBL" id="RZU72333.1"/>
    </source>
</evidence>
<evidence type="ECO:0000313" key="3">
    <source>
        <dbReference type="Proteomes" id="UP000294114"/>
    </source>
</evidence>
<comment type="caution">
    <text evidence="2">The sequence shown here is derived from an EMBL/GenBank/DDBJ whole genome shotgun (WGS) entry which is preliminary data.</text>
</comment>
<dbReference type="Pfam" id="PF13560">
    <property type="entry name" value="HTH_31"/>
    <property type="match status" value="1"/>
</dbReference>
<organism evidence="2 3">
    <name type="scientific">Micromonospora kangleipakensis</name>
    <dbReference type="NCBI Taxonomy" id="1077942"/>
    <lineage>
        <taxon>Bacteria</taxon>
        <taxon>Bacillati</taxon>
        <taxon>Actinomycetota</taxon>
        <taxon>Actinomycetes</taxon>
        <taxon>Micromonosporales</taxon>
        <taxon>Micromonosporaceae</taxon>
        <taxon>Micromonospora</taxon>
    </lineage>
</organism>
<keyword evidence="2" id="KW-0238">DNA-binding</keyword>
<dbReference type="SMART" id="SM00530">
    <property type="entry name" value="HTH_XRE"/>
    <property type="match status" value="1"/>
</dbReference>
<proteinExistence type="predicted"/>
<keyword evidence="3" id="KW-1185">Reference proteome</keyword>
<dbReference type="SUPFAM" id="SSF47413">
    <property type="entry name" value="lambda repressor-like DNA-binding domains"/>
    <property type="match status" value="1"/>
</dbReference>